<organism evidence="3 4">
    <name type="scientific">Nanoarchaeum equitans (strain Kin4-M)</name>
    <dbReference type="NCBI Taxonomy" id="228908"/>
    <lineage>
        <taxon>Archaea</taxon>
        <taxon>Nanobdellota</taxon>
        <taxon>Candidatus Nanoarchaeia</taxon>
        <taxon>Nanoarchaeales</taxon>
        <taxon>Nanoarchaeaceae</taxon>
        <taxon>Nanoarchaeum</taxon>
    </lineage>
</organism>
<dbReference type="GO" id="GO:0016226">
    <property type="term" value="P:iron-sulfur cluster assembly"/>
    <property type="evidence" value="ECO:0007669"/>
    <property type="project" value="InterPro"/>
</dbReference>
<dbReference type="Pfam" id="PF01458">
    <property type="entry name" value="SUFBD_core"/>
    <property type="match status" value="1"/>
</dbReference>
<dbReference type="SUPFAM" id="SSF101960">
    <property type="entry name" value="Stabilizer of iron transporter SufD"/>
    <property type="match status" value="1"/>
</dbReference>
<evidence type="ECO:0000259" key="2">
    <source>
        <dbReference type="Pfam" id="PF01458"/>
    </source>
</evidence>
<reference evidence="3 4" key="1">
    <citation type="journal article" date="2003" name="Proc. Natl. Acad. Sci. U.S.A.">
        <title>The genome of Nanoarchaeum equitans: insights into early archaeal evolution and derived parasitism.</title>
        <authorList>
            <person name="Waters E."/>
            <person name="Hohn M.J."/>
            <person name="Ahel I."/>
            <person name="Graham D.E."/>
            <person name="Adams M.D."/>
            <person name="Barnstead M."/>
            <person name="Beeson K.Y."/>
            <person name="Bibbs L."/>
            <person name="Bolanos R."/>
            <person name="Keller M."/>
            <person name="Kretz K."/>
            <person name="Lin X."/>
            <person name="Mathur E."/>
            <person name="Ni J."/>
            <person name="Podar M."/>
            <person name="Richardson T."/>
            <person name="Sutton G.G."/>
            <person name="Simon M."/>
            <person name="Soll D."/>
            <person name="Stetter K.O."/>
            <person name="Short J.M."/>
            <person name="Noordewier M."/>
        </authorList>
    </citation>
    <scope>NUCLEOTIDE SEQUENCE [LARGE SCALE GENOMIC DNA]</scope>
    <source>
        <strain evidence="3 4">Kin4-M</strain>
    </source>
</reference>
<dbReference type="EMBL" id="AE017199">
    <property type="protein sequence ID" value="AAR38986.1"/>
    <property type="molecule type" value="Genomic_DNA"/>
</dbReference>
<dbReference type="InterPro" id="IPR037284">
    <property type="entry name" value="SUF_FeS_clus_asmbl_SufBD_sf"/>
</dbReference>
<dbReference type="InterPro" id="IPR055346">
    <property type="entry name" value="Fe-S_cluster_assembly_SufBD"/>
</dbReference>
<gene>
    <name evidence="3" type="ordered locus">NEQ129</name>
</gene>
<dbReference type="HOGENOM" id="CLU_935724_0_0_2"/>
<dbReference type="KEGG" id="neq:NEQ129"/>
<name>Q74MM0_NANEQ</name>
<feature type="domain" description="SUF system FeS cluster assembly SufBD core" evidence="2">
    <location>
        <begin position="42"/>
        <end position="272"/>
    </location>
</feature>
<dbReference type="EnsemblBacteria" id="AAR38986">
    <property type="protein sequence ID" value="AAR38986"/>
    <property type="gene ID" value="NEQ129"/>
</dbReference>
<dbReference type="InterPro" id="IPR000825">
    <property type="entry name" value="SUF_FeS_clus_asmbl_SufBD_core"/>
</dbReference>
<sequence length="297" mass="33284">MPIYNSVMRVAKLAIDKYIEMLENLGIEVKPLNKTGYEGYKIIIPKNTKINVPISLVYVSTGENQKVLNKVIVKEGAFAKIYTYCTSLNEGYHLGKTIAIVKGHLESAKIHKIDSKSTIVSLNRYYVKKGILNNYLISNDSSGNSININKFYGIQSNIGEYVIYKQKEGLLKTDSKAYIKDSVAILKSRVVTYDGKVINKTLISGTGKGYSSCDGIILGKGKIYTMPALNTVKEGEYYHEASVGKINEQALLYLMSKGIDEETAKNIYIRGFLFRDLPEDEQLKFLIYSIFQNSSSK</sequence>
<comment type="similarity">
    <text evidence="1">Belongs to the iron-sulfur cluster assembly SufBD family.</text>
</comment>
<dbReference type="STRING" id="228908.NEQ129"/>
<keyword evidence="4" id="KW-1185">Reference proteome</keyword>
<dbReference type="AlphaFoldDB" id="Q74MM0"/>
<accession>Q74MM0</accession>
<dbReference type="Proteomes" id="UP000000578">
    <property type="component" value="Chromosome"/>
</dbReference>
<evidence type="ECO:0000313" key="4">
    <source>
        <dbReference type="Proteomes" id="UP000000578"/>
    </source>
</evidence>
<dbReference type="BioCyc" id="NEQU228908:GJB6-140-MONOMER"/>
<protein>
    <submittedName>
        <fullName evidence="3">NEQ129</fullName>
    </submittedName>
</protein>
<evidence type="ECO:0000256" key="1">
    <source>
        <dbReference type="ARBA" id="ARBA00043967"/>
    </source>
</evidence>
<dbReference type="PANTHER" id="PTHR30508">
    <property type="entry name" value="FES CLUSTER ASSEMBLY PROTEIN SUF"/>
    <property type="match status" value="1"/>
</dbReference>
<evidence type="ECO:0000313" key="3">
    <source>
        <dbReference type="EMBL" id="AAR38986.1"/>
    </source>
</evidence>
<dbReference type="PANTHER" id="PTHR30508:SF1">
    <property type="entry name" value="UPF0051 PROTEIN ABCI8, CHLOROPLASTIC-RELATED"/>
    <property type="match status" value="1"/>
</dbReference>
<proteinExistence type="inferred from homology"/>